<dbReference type="GeneID" id="109587496"/>
<reference evidence="4" key="1">
    <citation type="journal article" date="2010" name="Nature">
        <title>The Amphimedon queenslandica genome and the evolution of animal complexity.</title>
        <authorList>
            <person name="Srivastava M."/>
            <person name="Simakov O."/>
            <person name="Chapman J."/>
            <person name="Fahey B."/>
            <person name="Gauthier M.E."/>
            <person name="Mitros T."/>
            <person name="Richards G.S."/>
            <person name="Conaco C."/>
            <person name="Dacre M."/>
            <person name="Hellsten U."/>
            <person name="Larroux C."/>
            <person name="Putnam N.H."/>
            <person name="Stanke M."/>
            <person name="Adamska M."/>
            <person name="Darling A."/>
            <person name="Degnan S.M."/>
            <person name="Oakley T.H."/>
            <person name="Plachetzki D.C."/>
            <person name="Zhai Y."/>
            <person name="Adamski M."/>
            <person name="Calcino A."/>
            <person name="Cummins S.F."/>
            <person name="Goodstein D.M."/>
            <person name="Harris C."/>
            <person name="Jackson D.J."/>
            <person name="Leys S.P."/>
            <person name="Shu S."/>
            <person name="Woodcroft B.J."/>
            <person name="Vervoort M."/>
            <person name="Kosik K.S."/>
            <person name="Manning G."/>
            <person name="Degnan B.M."/>
            <person name="Rokhsar D.S."/>
        </authorList>
    </citation>
    <scope>NUCLEOTIDE SEQUENCE [LARGE SCALE GENOMIC DNA]</scope>
</reference>
<dbReference type="AlphaFoldDB" id="A0AAN0JQH6"/>
<keyword evidence="1" id="KW-0472">Membrane</keyword>
<keyword evidence="1" id="KW-1133">Transmembrane helix</keyword>
<dbReference type="Proteomes" id="UP000007879">
    <property type="component" value="Unassembled WGS sequence"/>
</dbReference>
<evidence type="ECO:0000256" key="1">
    <source>
        <dbReference type="SAM" id="Phobius"/>
    </source>
</evidence>
<dbReference type="KEGG" id="aqu:109587496"/>
<feature type="signal peptide" evidence="2">
    <location>
        <begin position="1"/>
        <end position="21"/>
    </location>
</feature>
<accession>A0AAN0JQH6</accession>
<protein>
    <recommendedName>
        <fullName evidence="5">SRCR domain-containing protein</fullName>
    </recommendedName>
</protein>
<evidence type="ECO:0000313" key="3">
    <source>
        <dbReference type="EnsemblMetazoa" id="XP_019859297.1"/>
    </source>
</evidence>
<feature type="chain" id="PRO_5042884526" description="SRCR domain-containing protein" evidence="2">
    <location>
        <begin position="22"/>
        <end position="432"/>
    </location>
</feature>
<keyword evidence="4" id="KW-1185">Reference proteome</keyword>
<keyword evidence="1" id="KW-0812">Transmembrane</keyword>
<dbReference type="EnsemblMetazoa" id="XM_020003738.1">
    <property type="protein sequence ID" value="XP_019859297.1"/>
    <property type="gene ID" value="LOC109587496"/>
</dbReference>
<reference evidence="3" key="2">
    <citation type="submission" date="2024-06" db="UniProtKB">
        <authorList>
            <consortium name="EnsemblMetazoa"/>
        </authorList>
    </citation>
    <scope>IDENTIFICATION</scope>
</reference>
<dbReference type="RefSeq" id="XP_019859297.1">
    <property type="nucleotide sequence ID" value="XM_020003738.1"/>
</dbReference>
<proteinExistence type="predicted"/>
<evidence type="ECO:0000256" key="2">
    <source>
        <dbReference type="SAM" id="SignalP"/>
    </source>
</evidence>
<evidence type="ECO:0008006" key="5">
    <source>
        <dbReference type="Google" id="ProtNLM"/>
    </source>
</evidence>
<keyword evidence="2" id="KW-0732">Signal</keyword>
<name>A0AAN0JQH6_AMPQE</name>
<feature type="transmembrane region" description="Helical" evidence="1">
    <location>
        <begin position="380"/>
        <end position="411"/>
    </location>
</feature>
<sequence length="432" mass="45851">MKVTGVIPILLLFLINGYVNCQNFEYNNNVHFEDGNFSLTVVFQVEATYNSVTGDVCANGVTNDTANLMCQNTSNLQAVGFVTTDYSTFVFNSVAYSIDCSSGIDTCPGTQVSNCDSYGGLLAVKCVIPIPECYSQSVVMLSNPVNTTIPSGGYYVTGHPVTCSSSGNYVPICNSVNIGPLEIIAICAYTIIGSGGFNGAPSGVTVPPPTLRSSDTVSNQFSCSGSTYSNLNCSGNSIISSCPNGYATVTCQKVCDEDYYATLFNSQTATIDGISYTIGIPQFCITGTYARICNDGTNSPELGLALCNSAGFLFGELLSSNSSLAETLYRGSPQGILYLNRFLCSGHNCQGDSSSGFASNPQCFNGQLETIVRCSNIKSYAVVIGVTVGVLVAFVVTVLIVVILVVVFMVIRNKRTHRHDGLLTINDDIYID</sequence>
<evidence type="ECO:0000313" key="4">
    <source>
        <dbReference type="Proteomes" id="UP000007879"/>
    </source>
</evidence>
<organism evidence="3 4">
    <name type="scientific">Amphimedon queenslandica</name>
    <name type="common">Sponge</name>
    <dbReference type="NCBI Taxonomy" id="400682"/>
    <lineage>
        <taxon>Eukaryota</taxon>
        <taxon>Metazoa</taxon>
        <taxon>Porifera</taxon>
        <taxon>Demospongiae</taxon>
        <taxon>Heteroscleromorpha</taxon>
        <taxon>Haplosclerida</taxon>
        <taxon>Niphatidae</taxon>
        <taxon>Amphimedon</taxon>
    </lineage>
</organism>